<reference evidence="2" key="1">
    <citation type="journal article" date="2020" name="Stud. Mycol.">
        <title>101 Dothideomycetes genomes: a test case for predicting lifestyles and emergence of pathogens.</title>
        <authorList>
            <person name="Haridas S."/>
            <person name="Albert R."/>
            <person name="Binder M."/>
            <person name="Bloem J."/>
            <person name="Labutti K."/>
            <person name="Salamov A."/>
            <person name="Andreopoulos B."/>
            <person name="Baker S."/>
            <person name="Barry K."/>
            <person name="Bills G."/>
            <person name="Bluhm B."/>
            <person name="Cannon C."/>
            <person name="Castanera R."/>
            <person name="Culley D."/>
            <person name="Daum C."/>
            <person name="Ezra D."/>
            <person name="Gonzalez J."/>
            <person name="Henrissat B."/>
            <person name="Kuo A."/>
            <person name="Liang C."/>
            <person name="Lipzen A."/>
            <person name="Lutzoni F."/>
            <person name="Magnuson J."/>
            <person name="Mondo S."/>
            <person name="Nolan M."/>
            <person name="Ohm R."/>
            <person name="Pangilinan J."/>
            <person name="Park H.-J."/>
            <person name="Ramirez L."/>
            <person name="Alfaro M."/>
            <person name="Sun H."/>
            <person name="Tritt A."/>
            <person name="Yoshinaga Y."/>
            <person name="Zwiers L.-H."/>
            <person name="Turgeon B."/>
            <person name="Goodwin S."/>
            <person name="Spatafora J."/>
            <person name="Crous P."/>
            <person name="Grigoriev I."/>
        </authorList>
    </citation>
    <scope>NUCLEOTIDE SEQUENCE</scope>
    <source>
        <strain evidence="2">CBS 175.79</strain>
    </source>
</reference>
<organism evidence="2 3">
    <name type="scientific">Aaosphaeria arxii CBS 175.79</name>
    <dbReference type="NCBI Taxonomy" id="1450172"/>
    <lineage>
        <taxon>Eukaryota</taxon>
        <taxon>Fungi</taxon>
        <taxon>Dikarya</taxon>
        <taxon>Ascomycota</taxon>
        <taxon>Pezizomycotina</taxon>
        <taxon>Dothideomycetes</taxon>
        <taxon>Pleosporomycetidae</taxon>
        <taxon>Pleosporales</taxon>
        <taxon>Pleosporales incertae sedis</taxon>
        <taxon>Aaosphaeria</taxon>
    </lineage>
</organism>
<evidence type="ECO:0000256" key="1">
    <source>
        <dbReference type="SAM" id="MobiDB-lite"/>
    </source>
</evidence>
<accession>A0A6A5XJS6</accession>
<evidence type="ECO:0000313" key="2">
    <source>
        <dbReference type="EMBL" id="KAF2012564.1"/>
    </source>
</evidence>
<name>A0A6A5XJS6_9PLEO</name>
<feature type="compositionally biased region" description="Polar residues" evidence="1">
    <location>
        <begin position="156"/>
        <end position="165"/>
    </location>
</feature>
<sequence length="191" mass="21661">MEGNPRMRVSIACLPACLCVSVCVTLCYLNFPSITITIVAVYCDLRLLALYVSDLRSREYLHNVPHESHSPSIILSRSRPLTQGFPNLPSHNPHTSHPSLRSLKAMAYCLTRPDNPSPPPSRRTPHNSTRPRRKTIREKTPRTFQNSPGKHRHQQSKQTKQTNPHCTLAREGKPTHPFTQKETKRICKVGT</sequence>
<dbReference type="AlphaFoldDB" id="A0A6A5XJS6"/>
<feature type="compositionally biased region" description="Basic and acidic residues" evidence="1">
    <location>
        <begin position="168"/>
        <end position="185"/>
    </location>
</feature>
<dbReference type="EMBL" id="ML978072">
    <property type="protein sequence ID" value="KAF2012564.1"/>
    <property type="molecule type" value="Genomic_DNA"/>
</dbReference>
<protein>
    <submittedName>
        <fullName evidence="2">Uncharacterized protein</fullName>
    </submittedName>
</protein>
<evidence type="ECO:0000313" key="3">
    <source>
        <dbReference type="Proteomes" id="UP000799778"/>
    </source>
</evidence>
<dbReference type="GeneID" id="54279832"/>
<dbReference type="RefSeq" id="XP_033380903.1">
    <property type="nucleotide sequence ID" value="XM_033522435.1"/>
</dbReference>
<proteinExistence type="predicted"/>
<gene>
    <name evidence="2" type="ORF">BU24DRAFT_254402</name>
</gene>
<dbReference type="Proteomes" id="UP000799778">
    <property type="component" value="Unassembled WGS sequence"/>
</dbReference>
<feature type="compositionally biased region" description="Basic residues" evidence="1">
    <location>
        <begin position="123"/>
        <end position="136"/>
    </location>
</feature>
<keyword evidence="3" id="KW-1185">Reference proteome</keyword>
<feature type="region of interest" description="Disordered" evidence="1">
    <location>
        <begin position="110"/>
        <end position="191"/>
    </location>
</feature>